<gene>
    <name evidence="5" type="ORF">CHLRE_13g574650v5</name>
</gene>
<feature type="compositionally biased region" description="Gly residues" evidence="3">
    <location>
        <begin position="657"/>
        <end position="674"/>
    </location>
</feature>
<dbReference type="EMBL" id="CM008974">
    <property type="protein sequence ID" value="PNW73832.1"/>
    <property type="molecule type" value="Genomic_DNA"/>
</dbReference>
<dbReference type="STRING" id="3055.A0A2K3CZW9"/>
<dbReference type="OrthoDB" id="547312at2759"/>
<dbReference type="KEGG" id="cre:CHLRE_13g574650v5"/>
<feature type="compositionally biased region" description="Low complexity" evidence="3">
    <location>
        <begin position="250"/>
        <end position="266"/>
    </location>
</feature>
<organism evidence="5 6">
    <name type="scientific">Chlamydomonas reinhardtii</name>
    <name type="common">Chlamydomonas smithii</name>
    <dbReference type="NCBI Taxonomy" id="3055"/>
    <lineage>
        <taxon>Eukaryota</taxon>
        <taxon>Viridiplantae</taxon>
        <taxon>Chlorophyta</taxon>
        <taxon>core chlorophytes</taxon>
        <taxon>Chlorophyceae</taxon>
        <taxon>CS clade</taxon>
        <taxon>Chlamydomonadales</taxon>
        <taxon>Chlamydomonadaceae</taxon>
        <taxon>Chlamydomonas</taxon>
    </lineage>
</organism>
<accession>A0A2K3CZW9</accession>
<dbReference type="Gramene" id="PNW73832">
    <property type="protein sequence ID" value="PNW73832"/>
    <property type="gene ID" value="CHLRE_13g574650v5"/>
</dbReference>
<evidence type="ECO:0000313" key="6">
    <source>
        <dbReference type="Proteomes" id="UP000006906"/>
    </source>
</evidence>
<dbReference type="SUPFAM" id="SSF54768">
    <property type="entry name" value="dsRNA-binding domain-like"/>
    <property type="match status" value="1"/>
</dbReference>
<feature type="domain" description="DRBM" evidence="4">
    <location>
        <begin position="705"/>
        <end position="780"/>
    </location>
</feature>
<keyword evidence="6" id="KW-1185">Reference proteome</keyword>
<feature type="coiled-coil region" evidence="2">
    <location>
        <begin position="523"/>
        <end position="557"/>
    </location>
</feature>
<dbReference type="OMA" id="HWIEVEY"/>
<protein>
    <recommendedName>
        <fullName evidence="4">DRBM domain-containing protein</fullName>
    </recommendedName>
</protein>
<dbReference type="Proteomes" id="UP000006906">
    <property type="component" value="Chromosome 13"/>
</dbReference>
<feature type="compositionally biased region" description="Low complexity" evidence="3">
    <location>
        <begin position="355"/>
        <end position="372"/>
    </location>
</feature>
<proteinExistence type="predicted"/>
<dbReference type="InterPro" id="IPR015797">
    <property type="entry name" value="NUDIX_hydrolase-like_dom_sf"/>
</dbReference>
<dbReference type="GO" id="GO:0003723">
    <property type="term" value="F:RNA binding"/>
    <property type="evidence" value="ECO:0007669"/>
    <property type="project" value="UniProtKB-UniRule"/>
</dbReference>
<feature type="region of interest" description="Disordered" evidence="3">
    <location>
        <begin position="123"/>
        <end position="185"/>
    </location>
</feature>
<evidence type="ECO:0000256" key="1">
    <source>
        <dbReference type="PROSITE-ProRule" id="PRU00266"/>
    </source>
</evidence>
<name>A0A2K3CZW9_CHLRE</name>
<keyword evidence="2" id="KW-0175">Coiled coil</keyword>
<dbReference type="AlphaFoldDB" id="A0A2K3CZW9"/>
<evidence type="ECO:0000256" key="2">
    <source>
        <dbReference type="SAM" id="Coils"/>
    </source>
</evidence>
<dbReference type="InterPro" id="IPR014720">
    <property type="entry name" value="dsRBD_dom"/>
</dbReference>
<sequence length="784" mass="77655">MAAREFGAAIFSPGLSDVLLYHRSEQEGWAFPFGFTNESDVHVVAAAAAVQHLIGVDIGDKISRGHWIEVEYPATGALVRLYVALGVRPQLTVPRPPAEGAIARWFPLHAILPPVNAILRGSGGSAAGAGGGSRKRHHQQGHAGGPAARGGTGRGGAGKQDAGDEDEEDGGEEEDEEHEAEEEEALGGQLLLEPGIAPFLAKLKALLDKHPEWRMAQLDPHLTRLIQDALAPLATTAQPTPAPLSSQQRSAPGAAAQEAPAGGKAADAHAAAAAAVASGPQQPVAAAASQEVAGSRNAEAQGGGLVKQEPIDDESTPGPLLGALALADRPEPAATDGDGEGAGGRGAHAREAGHDAGSGAAADGADGKAGVARVSSSAPELRDAGVGAGASAGSDAGAAAVEAGGWCGPRPQEHLAEYCRIFELPEPCYSLVVKKSARRPLVTASCILPHLGVQITPDMHVPGGMQAACQAAALAAMLWLEGALPADGGESVRVVPVGWPPLLSEARGESWEASQQARRAGARRELDSQREALLREMDKKRQRLVAEAAELERLMAALRGGEAADGLGLGVGLGLAEPDLSRLTASLGLGGSGSGAGGGGGGDAGGGGGGAGGGATADAPQTDACATAGDGAGGAGGLAGSVTVGLRALQFRSSGSGANGGGGGSGGGTGGGSRAPGTKRPREDGAAATGGSQGPGEAAGGMVKNVVMELKELCDRKRWPQPQYNYTSGPGAAGGSSAGATAVVTLPAQAGLGEFSSGPQTNRKRAKEAAAAAALAQLSTLGLK</sequence>
<feature type="compositionally biased region" description="Low complexity" evidence="3">
    <location>
        <begin position="286"/>
        <end position="295"/>
    </location>
</feature>
<dbReference type="ExpressionAtlas" id="A0A2K3CZW9">
    <property type="expression patterns" value="baseline"/>
</dbReference>
<feature type="compositionally biased region" description="Low complexity" evidence="3">
    <location>
        <begin position="317"/>
        <end position="327"/>
    </location>
</feature>
<evidence type="ECO:0000259" key="4">
    <source>
        <dbReference type="PROSITE" id="PS50137"/>
    </source>
</evidence>
<feature type="compositionally biased region" description="Acidic residues" evidence="3">
    <location>
        <begin position="163"/>
        <end position="185"/>
    </location>
</feature>
<dbReference type="RefSeq" id="XP_042917405.1">
    <property type="nucleotide sequence ID" value="XM_043069430.1"/>
</dbReference>
<dbReference type="InParanoid" id="A0A2K3CZW9"/>
<keyword evidence="1" id="KW-0694">RNA-binding</keyword>
<evidence type="ECO:0000256" key="3">
    <source>
        <dbReference type="SAM" id="MobiDB-lite"/>
    </source>
</evidence>
<reference evidence="5 6" key="1">
    <citation type="journal article" date="2007" name="Science">
        <title>The Chlamydomonas genome reveals the evolution of key animal and plant functions.</title>
        <authorList>
            <person name="Merchant S.S."/>
            <person name="Prochnik S.E."/>
            <person name="Vallon O."/>
            <person name="Harris E.H."/>
            <person name="Karpowicz S.J."/>
            <person name="Witman G.B."/>
            <person name="Terry A."/>
            <person name="Salamov A."/>
            <person name="Fritz-Laylin L.K."/>
            <person name="Marechal-Drouard L."/>
            <person name="Marshall W.F."/>
            <person name="Qu L.H."/>
            <person name="Nelson D.R."/>
            <person name="Sanderfoot A.A."/>
            <person name="Spalding M.H."/>
            <person name="Kapitonov V.V."/>
            <person name="Ren Q."/>
            <person name="Ferris P."/>
            <person name="Lindquist E."/>
            <person name="Shapiro H."/>
            <person name="Lucas S.M."/>
            <person name="Grimwood J."/>
            <person name="Schmutz J."/>
            <person name="Cardol P."/>
            <person name="Cerutti H."/>
            <person name="Chanfreau G."/>
            <person name="Chen C.L."/>
            <person name="Cognat V."/>
            <person name="Croft M.T."/>
            <person name="Dent R."/>
            <person name="Dutcher S."/>
            <person name="Fernandez E."/>
            <person name="Fukuzawa H."/>
            <person name="Gonzalez-Ballester D."/>
            <person name="Gonzalez-Halphen D."/>
            <person name="Hallmann A."/>
            <person name="Hanikenne M."/>
            <person name="Hippler M."/>
            <person name="Inwood W."/>
            <person name="Jabbari K."/>
            <person name="Kalanon M."/>
            <person name="Kuras R."/>
            <person name="Lefebvre P.A."/>
            <person name="Lemaire S.D."/>
            <person name="Lobanov A.V."/>
            <person name="Lohr M."/>
            <person name="Manuell A."/>
            <person name="Meier I."/>
            <person name="Mets L."/>
            <person name="Mittag M."/>
            <person name="Mittelmeier T."/>
            <person name="Moroney J.V."/>
            <person name="Moseley J."/>
            <person name="Napoli C."/>
            <person name="Nedelcu A.M."/>
            <person name="Niyogi K."/>
            <person name="Novoselov S.V."/>
            <person name="Paulsen I.T."/>
            <person name="Pazour G."/>
            <person name="Purton S."/>
            <person name="Ral J.P."/>
            <person name="Riano-Pachon D.M."/>
            <person name="Riekhof W."/>
            <person name="Rymarquis L."/>
            <person name="Schroda M."/>
            <person name="Stern D."/>
            <person name="Umen J."/>
            <person name="Willows R."/>
            <person name="Wilson N."/>
            <person name="Zimmer S.L."/>
            <person name="Allmer J."/>
            <person name="Balk J."/>
            <person name="Bisova K."/>
            <person name="Chen C.J."/>
            <person name="Elias M."/>
            <person name="Gendler K."/>
            <person name="Hauser C."/>
            <person name="Lamb M.R."/>
            <person name="Ledford H."/>
            <person name="Long J.C."/>
            <person name="Minagawa J."/>
            <person name="Page M.D."/>
            <person name="Pan J."/>
            <person name="Pootakham W."/>
            <person name="Roje S."/>
            <person name="Rose A."/>
            <person name="Stahlberg E."/>
            <person name="Terauchi A.M."/>
            <person name="Yang P."/>
            <person name="Ball S."/>
            <person name="Bowler C."/>
            <person name="Dieckmann C.L."/>
            <person name="Gladyshev V.N."/>
            <person name="Green P."/>
            <person name="Jorgensen R."/>
            <person name="Mayfield S."/>
            <person name="Mueller-Roeber B."/>
            <person name="Rajamani S."/>
            <person name="Sayre R.T."/>
            <person name="Brokstein P."/>
            <person name="Dubchak I."/>
            <person name="Goodstein D."/>
            <person name="Hornick L."/>
            <person name="Huang Y.W."/>
            <person name="Jhaveri J."/>
            <person name="Luo Y."/>
            <person name="Martinez D."/>
            <person name="Ngau W.C."/>
            <person name="Otillar B."/>
            <person name="Poliakov A."/>
            <person name="Porter A."/>
            <person name="Szajkowski L."/>
            <person name="Werner G."/>
            <person name="Zhou K."/>
            <person name="Grigoriev I.V."/>
            <person name="Rokhsar D.S."/>
            <person name="Grossman A.R."/>
        </authorList>
    </citation>
    <scope>NUCLEOTIDE SEQUENCE [LARGE SCALE GENOMIC DNA]</scope>
    <source>
        <strain evidence="6">CC-503</strain>
    </source>
</reference>
<feature type="region of interest" description="Disordered" evidence="3">
    <location>
        <begin position="286"/>
        <end position="376"/>
    </location>
</feature>
<feature type="region of interest" description="Disordered" evidence="3">
    <location>
        <begin position="236"/>
        <end position="266"/>
    </location>
</feature>
<feature type="compositionally biased region" description="Gly residues" evidence="3">
    <location>
        <begin position="123"/>
        <end position="132"/>
    </location>
</feature>
<evidence type="ECO:0000313" key="5">
    <source>
        <dbReference type="EMBL" id="PNW73832.1"/>
    </source>
</evidence>
<feature type="compositionally biased region" description="Gly residues" evidence="3">
    <location>
        <begin position="142"/>
        <end position="158"/>
    </location>
</feature>
<dbReference type="Pfam" id="PF00035">
    <property type="entry name" value="dsrm"/>
    <property type="match status" value="1"/>
</dbReference>
<dbReference type="PROSITE" id="PS50137">
    <property type="entry name" value="DS_RBD"/>
    <property type="match status" value="1"/>
</dbReference>
<dbReference type="Gene3D" id="3.30.160.20">
    <property type="match status" value="1"/>
</dbReference>
<feature type="region of interest" description="Disordered" evidence="3">
    <location>
        <begin position="654"/>
        <end position="699"/>
    </location>
</feature>
<dbReference type="SUPFAM" id="SSF55811">
    <property type="entry name" value="Nudix"/>
    <property type="match status" value="1"/>
</dbReference>
<dbReference type="GeneID" id="5719210"/>